<dbReference type="AlphaFoldDB" id="A0A2H0W704"/>
<dbReference type="InterPro" id="IPR006121">
    <property type="entry name" value="HMA_dom"/>
</dbReference>
<keyword evidence="1" id="KW-0472">Membrane</keyword>
<dbReference type="Pfam" id="PF00403">
    <property type="entry name" value="HMA"/>
    <property type="match status" value="1"/>
</dbReference>
<dbReference type="PANTHER" id="PTHR42208">
    <property type="entry name" value="HEAVY METAL TRANSPORTER-RELATED"/>
    <property type="match status" value="1"/>
</dbReference>
<feature type="transmembrane region" description="Helical" evidence="1">
    <location>
        <begin position="279"/>
        <end position="307"/>
    </location>
</feature>
<evidence type="ECO:0000313" key="3">
    <source>
        <dbReference type="EMBL" id="PIS06410.1"/>
    </source>
</evidence>
<evidence type="ECO:0000259" key="2">
    <source>
        <dbReference type="PROSITE" id="PS50846"/>
    </source>
</evidence>
<dbReference type="PROSITE" id="PS50846">
    <property type="entry name" value="HMA_2"/>
    <property type="match status" value="1"/>
</dbReference>
<dbReference type="EMBL" id="PEZY01000004">
    <property type="protein sequence ID" value="PIS06410.1"/>
    <property type="molecule type" value="Genomic_DNA"/>
</dbReference>
<dbReference type="InterPro" id="IPR039447">
    <property type="entry name" value="UreH-like_TM_dom"/>
</dbReference>
<reference evidence="4" key="1">
    <citation type="submission" date="2017-09" db="EMBL/GenBank/DDBJ databases">
        <title>Depth-based differentiation of microbial function through sediment-hosted aquifers and enrichment of novel symbionts in the deep terrestrial subsurface.</title>
        <authorList>
            <person name="Probst A.J."/>
            <person name="Ladd B."/>
            <person name="Jarett J.K."/>
            <person name="Geller-Mcgrath D.E."/>
            <person name="Sieber C.M.K."/>
            <person name="Emerson J.B."/>
            <person name="Anantharaman K."/>
            <person name="Thomas B.C."/>
            <person name="Malmstrom R."/>
            <person name="Stieglmeier M."/>
            <person name="Klingl A."/>
            <person name="Woyke T."/>
            <person name="Ryan C.M."/>
            <person name="Banfield J.F."/>
        </authorList>
    </citation>
    <scope>NUCLEOTIDE SEQUENCE [LARGE SCALE GENOMIC DNA]</scope>
</reference>
<dbReference type="InterPro" id="IPR008972">
    <property type="entry name" value="Cupredoxin"/>
</dbReference>
<name>A0A2H0W704_9BACT</name>
<feature type="domain" description="HMA" evidence="2">
    <location>
        <begin position="4"/>
        <end position="70"/>
    </location>
</feature>
<feature type="transmembrane region" description="Helical" evidence="1">
    <location>
        <begin position="252"/>
        <end position="273"/>
    </location>
</feature>
<dbReference type="SUPFAM" id="SSF55008">
    <property type="entry name" value="HMA, heavy metal-associated domain"/>
    <property type="match status" value="1"/>
</dbReference>
<protein>
    <recommendedName>
        <fullName evidence="2">HMA domain-containing protein</fullName>
    </recommendedName>
</protein>
<proteinExistence type="predicted"/>
<dbReference type="Pfam" id="PF13386">
    <property type="entry name" value="DsbD_2"/>
    <property type="match status" value="1"/>
</dbReference>
<dbReference type="Gene3D" id="3.30.70.100">
    <property type="match status" value="1"/>
</dbReference>
<dbReference type="Proteomes" id="UP000229056">
    <property type="component" value="Unassembled WGS sequence"/>
</dbReference>
<dbReference type="CDD" id="cd00371">
    <property type="entry name" value="HMA"/>
    <property type="match status" value="1"/>
</dbReference>
<evidence type="ECO:0000313" key="4">
    <source>
        <dbReference type="Proteomes" id="UP000229056"/>
    </source>
</evidence>
<feature type="transmembrane region" description="Helical" evidence="1">
    <location>
        <begin position="119"/>
        <end position="145"/>
    </location>
</feature>
<dbReference type="GO" id="GO:0046872">
    <property type="term" value="F:metal ion binding"/>
    <property type="evidence" value="ECO:0007669"/>
    <property type="project" value="InterPro"/>
</dbReference>
<dbReference type="PANTHER" id="PTHR42208:SF1">
    <property type="entry name" value="HEAVY METAL TRANSPORTER"/>
    <property type="match status" value="1"/>
</dbReference>
<gene>
    <name evidence="3" type="ORF">COT80_00505</name>
</gene>
<dbReference type="SUPFAM" id="SSF49503">
    <property type="entry name" value="Cupredoxins"/>
    <property type="match status" value="1"/>
</dbReference>
<accession>A0A2H0W704</accession>
<dbReference type="InterPro" id="IPR028096">
    <property type="entry name" value="EfeO_Cupredoxin"/>
</dbReference>
<feature type="transmembrane region" description="Helical" evidence="1">
    <location>
        <begin position="88"/>
        <end position="107"/>
    </location>
</feature>
<keyword evidence="1" id="KW-1133">Transmembrane helix</keyword>
<feature type="transmembrane region" description="Helical" evidence="1">
    <location>
        <begin position="196"/>
        <end position="216"/>
    </location>
</feature>
<comment type="caution">
    <text evidence="3">The sequence shown here is derived from an EMBL/GenBank/DDBJ whole genome shotgun (WGS) entry which is preliminary data.</text>
</comment>
<dbReference type="InterPro" id="IPR036163">
    <property type="entry name" value="HMA_dom_sf"/>
</dbReference>
<feature type="transmembrane region" description="Helical" evidence="1">
    <location>
        <begin position="314"/>
        <end position="332"/>
    </location>
</feature>
<sequence>MSQKTKKVFVSGMHCKSCEILIEDQLKNIHNVTSVKANQRTGEVALSYHGKEPSNEQISNEIINAGYQMGKDSKLPLLSIDYRDYRDLLIAVTILAVLILIVSQLGIDKLDFGNGNTGLFTALLVGLVAGVSTCMALVGGLVLGLSARYSESHPEATISQKFVPHFYFNLGRIVGFGLLGGLVGLMGTAFRMSGNTLGVLTALVGGVMIFLGLKLIEIFPALRNKNISLPASVAKFLGINSHDKKYSIRNSITLGALTFFLPCGFTQAMQLYAVSTGNFMAGAMVMMLFALGTSPGLLSVGGLASVFKGRTARIFFMTSGLLVIILGVYNITNASHLISFKSTGNKQIEYKGEAQIIRMTQDGGGYTPNVLTVKVGQPVKWIINSTNPFTCASSLMMRDYGINVGLKKGENIIEFTPTKTGEIKFSCTMGMYTGKFIVK</sequence>
<dbReference type="Pfam" id="PF13473">
    <property type="entry name" value="Cupredoxin_1"/>
    <property type="match status" value="1"/>
</dbReference>
<organism evidence="3 4">
    <name type="scientific">Candidatus Buchananbacteria bacterium CG10_big_fil_rev_8_21_14_0_10_33_19</name>
    <dbReference type="NCBI Taxonomy" id="1974525"/>
    <lineage>
        <taxon>Bacteria</taxon>
        <taxon>Candidatus Buchananiibacteriota</taxon>
    </lineage>
</organism>
<dbReference type="Gene3D" id="2.60.40.420">
    <property type="entry name" value="Cupredoxins - blue copper proteins"/>
    <property type="match status" value="1"/>
</dbReference>
<evidence type="ECO:0000256" key="1">
    <source>
        <dbReference type="SAM" id="Phobius"/>
    </source>
</evidence>
<feature type="transmembrane region" description="Helical" evidence="1">
    <location>
        <begin position="166"/>
        <end position="190"/>
    </location>
</feature>
<keyword evidence="1" id="KW-0812">Transmembrane</keyword>